<dbReference type="Proteomes" id="UP000828390">
    <property type="component" value="Unassembled WGS sequence"/>
</dbReference>
<proteinExistence type="predicted"/>
<sequence>MASQMSNSKTRFAAACWVSERTVLAFSVRSELAIPKVPCAKRRRSAATWAVMDMVRCSVQMNTARA</sequence>
<keyword evidence="2" id="KW-1185">Reference proteome</keyword>
<reference evidence="1" key="1">
    <citation type="journal article" date="2019" name="bioRxiv">
        <title>The Genome of the Zebra Mussel, Dreissena polymorpha: A Resource for Invasive Species Research.</title>
        <authorList>
            <person name="McCartney M.A."/>
            <person name="Auch B."/>
            <person name="Kono T."/>
            <person name="Mallez S."/>
            <person name="Zhang Y."/>
            <person name="Obille A."/>
            <person name="Becker A."/>
            <person name="Abrahante J.E."/>
            <person name="Garbe J."/>
            <person name="Badalamenti J.P."/>
            <person name="Herman A."/>
            <person name="Mangelson H."/>
            <person name="Liachko I."/>
            <person name="Sullivan S."/>
            <person name="Sone E.D."/>
            <person name="Koren S."/>
            <person name="Silverstein K.A.T."/>
            <person name="Beckman K.B."/>
            <person name="Gohl D.M."/>
        </authorList>
    </citation>
    <scope>NUCLEOTIDE SEQUENCE</scope>
    <source>
        <strain evidence="1">Duluth1</strain>
        <tissue evidence="1">Whole animal</tissue>
    </source>
</reference>
<reference evidence="1" key="2">
    <citation type="submission" date="2020-11" db="EMBL/GenBank/DDBJ databases">
        <authorList>
            <person name="McCartney M.A."/>
            <person name="Auch B."/>
            <person name="Kono T."/>
            <person name="Mallez S."/>
            <person name="Becker A."/>
            <person name="Gohl D.M."/>
            <person name="Silverstein K.A.T."/>
            <person name="Koren S."/>
            <person name="Bechman K.B."/>
            <person name="Herman A."/>
            <person name="Abrahante J.E."/>
            <person name="Garbe J."/>
        </authorList>
    </citation>
    <scope>NUCLEOTIDE SEQUENCE</scope>
    <source>
        <strain evidence="1">Duluth1</strain>
        <tissue evidence="1">Whole animal</tissue>
    </source>
</reference>
<comment type="caution">
    <text evidence="1">The sequence shown here is derived from an EMBL/GenBank/DDBJ whole genome shotgun (WGS) entry which is preliminary data.</text>
</comment>
<evidence type="ECO:0000313" key="1">
    <source>
        <dbReference type="EMBL" id="KAH3894023.1"/>
    </source>
</evidence>
<dbReference type="AlphaFoldDB" id="A0A9D4NG72"/>
<accession>A0A9D4NG72</accession>
<evidence type="ECO:0000313" key="2">
    <source>
        <dbReference type="Proteomes" id="UP000828390"/>
    </source>
</evidence>
<dbReference type="EMBL" id="JAIWYP010000001">
    <property type="protein sequence ID" value="KAH3894023.1"/>
    <property type="molecule type" value="Genomic_DNA"/>
</dbReference>
<organism evidence="1 2">
    <name type="scientific">Dreissena polymorpha</name>
    <name type="common">Zebra mussel</name>
    <name type="synonym">Mytilus polymorpha</name>
    <dbReference type="NCBI Taxonomy" id="45954"/>
    <lineage>
        <taxon>Eukaryota</taxon>
        <taxon>Metazoa</taxon>
        <taxon>Spiralia</taxon>
        <taxon>Lophotrochozoa</taxon>
        <taxon>Mollusca</taxon>
        <taxon>Bivalvia</taxon>
        <taxon>Autobranchia</taxon>
        <taxon>Heteroconchia</taxon>
        <taxon>Euheterodonta</taxon>
        <taxon>Imparidentia</taxon>
        <taxon>Neoheterodontei</taxon>
        <taxon>Myida</taxon>
        <taxon>Dreissenoidea</taxon>
        <taxon>Dreissenidae</taxon>
        <taxon>Dreissena</taxon>
    </lineage>
</organism>
<name>A0A9D4NG72_DREPO</name>
<gene>
    <name evidence="1" type="ORF">DPMN_018179</name>
</gene>
<protein>
    <submittedName>
        <fullName evidence="1">Uncharacterized protein</fullName>
    </submittedName>
</protein>